<keyword evidence="2" id="KW-1185">Reference proteome</keyword>
<name>A0ABY2LYQ1_9LEPT</name>
<protein>
    <submittedName>
        <fullName evidence="1">Uncharacterized protein</fullName>
    </submittedName>
</protein>
<dbReference type="Proteomes" id="UP000298200">
    <property type="component" value="Unassembled WGS sequence"/>
</dbReference>
<proteinExistence type="predicted"/>
<sequence>MAQRYVRVKTYLETEIHQVKERVVRGRLTQRKVLDSMFSCKPIQGIGFVENQKIFSPTIIFQIKEYQSARDRGFDFR</sequence>
<accession>A0ABY2LYQ1</accession>
<dbReference type="EMBL" id="RQFU01000019">
    <property type="protein sequence ID" value="TGL18855.1"/>
    <property type="molecule type" value="Genomic_DNA"/>
</dbReference>
<comment type="caution">
    <text evidence="1">The sequence shown here is derived from an EMBL/GenBank/DDBJ whole genome shotgun (WGS) entry which is preliminary data.</text>
</comment>
<gene>
    <name evidence="1" type="ORF">EHQ46_13610</name>
</gene>
<reference evidence="2" key="1">
    <citation type="journal article" date="2019" name="PLoS Negl. Trop. Dis.">
        <title>Revisiting the worldwide diversity of Leptospira species in the environment.</title>
        <authorList>
            <person name="Vincent A.T."/>
            <person name="Schiettekatte O."/>
            <person name="Bourhy P."/>
            <person name="Veyrier F.J."/>
            <person name="Picardeau M."/>
        </authorList>
    </citation>
    <scope>NUCLEOTIDE SEQUENCE [LARGE SCALE GENOMIC DNA]</scope>
    <source>
        <strain evidence="2">201800272</strain>
    </source>
</reference>
<evidence type="ECO:0000313" key="2">
    <source>
        <dbReference type="Proteomes" id="UP000298200"/>
    </source>
</evidence>
<evidence type="ECO:0000313" key="1">
    <source>
        <dbReference type="EMBL" id="TGL18855.1"/>
    </source>
</evidence>
<organism evidence="1 2">
    <name type="scientific">Leptospira yanagawae</name>
    <dbReference type="NCBI Taxonomy" id="293069"/>
    <lineage>
        <taxon>Bacteria</taxon>
        <taxon>Pseudomonadati</taxon>
        <taxon>Spirochaetota</taxon>
        <taxon>Spirochaetia</taxon>
        <taxon>Leptospirales</taxon>
        <taxon>Leptospiraceae</taxon>
        <taxon>Leptospira</taxon>
    </lineage>
</organism>